<proteinExistence type="predicted"/>
<sequence>MKLLLSIGLAACLFMTLPVSAFSIEPLKIGVADEPYPPFTWKEPDGKWKGFEIDLSMAICAAIKRQCVTVNTRWDGLIEALTTKKIDMIMSSMVITDERRKVIDFTIPYYSTGAAFMGSRGSVLVLTRDGMKGKTVGVQDSTTHAADVQSKFGDVATIRTYPTQEEANDDLVAKHVDVVFADKVALAEFLKEPQASGLAILADVPPGERGVTKVGAGLRKEDKALTGEVNTAIATLLANGDYDRLAKPYFDFDIYGLPRK</sequence>
<keyword evidence="6" id="KW-1185">Reference proteome</keyword>
<evidence type="ECO:0000256" key="1">
    <source>
        <dbReference type="ARBA" id="ARBA00004418"/>
    </source>
</evidence>
<evidence type="ECO:0000256" key="3">
    <source>
        <dbReference type="SAM" id="SignalP"/>
    </source>
</evidence>
<dbReference type="RefSeq" id="WP_163900840.1">
    <property type="nucleotide sequence ID" value="NZ_CP048427.1"/>
</dbReference>
<dbReference type="EMBL" id="JAAKZH010000001">
    <property type="protein sequence ID" value="NGO62204.1"/>
    <property type="molecule type" value="Genomic_DNA"/>
</dbReference>
<comment type="caution">
    <text evidence="5">The sequence shown here is derived from an EMBL/GenBank/DDBJ whole genome shotgun (WGS) entry which is preliminary data.</text>
</comment>
<dbReference type="Proteomes" id="UP000477849">
    <property type="component" value="Unassembled WGS sequence"/>
</dbReference>
<dbReference type="GO" id="GO:0042597">
    <property type="term" value="C:periplasmic space"/>
    <property type="evidence" value="ECO:0007669"/>
    <property type="project" value="UniProtKB-SubCell"/>
</dbReference>
<evidence type="ECO:0000313" key="6">
    <source>
        <dbReference type="Proteomes" id="UP000477849"/>
    </source>
</evidence>
<organism evidence="5 6">
    <name type="scientific">Rhizobium daejeonense</name>
    <dbReference type="NCBI Taxonomy" id="240521"/>
    <lineage>
        <taxon>Bacteria</taxon>
        <taxon>Pseudomonadati</taxon>
        <taxon>Pseudomonadota</taxon>
        <taxon>Alphaproteobacteria</taxon>
        <taxon>Hyphomicrobiales</taxon>
        <taxon>Rhizobiaceae</taxon>
        <taxon>Rhizobium/Agrobacterium group</taxon>
        <taxon>Rhizobium</taxon>
    </lineage>
</organism>
<protein>
    <submittedName>
        <fullName evidence="5">Transporter substrate-binding domain-containing protein</fullName>
    </submittedName>
</protein>
<dbReference type="SUPFAM" id="SSF53850">
    <property type="entry name" value="Periplasmic binding protein-like II"/>
    <property type="match status" value="1"/>
</dbReference>
<dbReference type="AlphaFoldDB" id="A0A6M1RL17"/>
<dbReference type="Pfam" id="PF00497">
    <property type="entry name" value="SBP_bac_3"/>
    <property type="match status" value="1"/>
</dbReference>
<feature type="signal peptide" evidence="3">
    <location>
        <begin position="1"/>
        <end position="21"/>
    </location>
</feature>
<reference evidence="5 6" key="1">
    <citation type="submission" date="2020-02" db="EMBL/GenBank/DDBJ databases">
        <title>Genome sequence of the type strain CCBAU10050 of Rhizobium daejeonense.</title>
        <authorList>
            <person name="Gao J."/>
            <person name="Sun J."/>
        </authorList>
    </citation>
    <scope>NUCLEOTIDE SEQUENCE [LARGE SCALE GENOMIC DNA]</scope>
    <source>
        <strain evidence="5 6">CCBAU10050</strain>
    </source>
</reference>
<dbReference type="Gene3D" id="3.40.190.10">
    <property type="entry name" value="Periplasmic binding protein-like II"/>
    <property type="match status" value="2"/>
</dbReference>
<evidence type="ECO:0000259" key="4">
    <source>
        <dbReference type="SMART" id="SM00062"/>
    </source>
</evidence>
<dbReference type="SMART" id="SM00062">
    <property type="entry name" value="PBPb"/>
    <property type="match status" value="1"/>
</dbReference>
<dbReference type="PANTHER" id="PTHR35936">
    <property type="entry name" value="MEMBRANE-BOUND LYTIC MUREIN TRANSGLYCOSYLASE F"/>
    <property type="match status" value="1"/>
</dbReference>
<gene>
    <name evidence="5" type="ORF">G6N76_00845</name>
</gene>
<feature type="domain" description="Solute-binding protein family 3/N-terminal" evidence="4">
    <location>
        <begin position="26"/>
        <end position="253"/>
    </location>
</feature>
<dbReference type="InterPro" id="IPR001638">
    <property type="entry name" value="Solute-binding_3/MltF_N"/>
</dbReference>
<comment type="subcellular location">
    <subcellularLocation>
        <location evidence="1">Periplasm</location>
    </subcellularLocation>
</comment>
<feature type="chain" id="PRO_5027001562" evidence="3">
    <location>
        <begin position="22"/>
        <end position="260"/>
    </location>
</feature>
<keyword evidence="2 3" id="KW-0732">Signal</keyword>
<name>A0A6M1RL17_9HYPH</name>
<evidence type="ECO:0000313" key="5">
    <source>
        <dbReference type="EMBL" id="NGO62204.1"/>
    </source>
</evidence>
<dbReference type="PANTHER" id="PTHR35936:SF17">
    <property type="entry name" value="ARGININE-BINDING EXTRACELLULAR PROTEIN ARTP"/>
    <property type="match status" value="1"/>
</dbReference>
<accession>A0A6M1RL17</accession>
<evidence type="ECO:0000256" key="2">
    <source>
        <dbReference type="ARBA" id="ARBA00022729"/>
    </source>
</evidence>